<dbReference type="AlphaFoldDB" id="A0A377Q488"/>
<organism evidence="1 3">
    <name type="scientific">Iodobacter fluviatilis</name>
    <dbReference type="NCBI Taxonomy" id="537"/>
    <lineage>
        <taxon>Bacteria</taxon>
        <taxon>Pseudomonadati</taxon>
        <taxon>Pseudomonadota</taxon>
        <taxon>Betaproteobacteria</taxon>
        <taxon>Neisseriales</taxon>
        <taxon>Chitinibacteraceae</taxon>
        <taxon>Iodobacter</taxon>
    </lineage>
</organism>
<gene>
    <name evidence="2" type="ORF">EV682_101536</name>
    <name evidence="1" type="ORF">NCTC11159_00554</name>
</gene>
<reference evidence="1 3" key="1">
    <citation type="submission" date="2018-06" db="EMBL/GenBank/DDBJ databases">
        <authorList>
            <consortium name="Pathogen Informatics"/>
            <person name="Doyle S."/>
        </authorList>
    </citation>
    <scope>NUCLEOTIDE SEQUENCE [LARGE SCALE GENOMIC DNA]</scope>
    <source>
        <strain evidence="1 3">NCTC11159</strain>
    </source>
</reference>
<accession>A0A377Q488</accession>
<protein>
    <submittedName>
        <fullName evidence="1">Uncharacterized protein</fullName>
    </submittedName>
</protein>
<evidence type="ECO:0000313" key="2">
    <source>
        <dbReference type="EMBL" id="TCU90503.1"/>
    </source>
</evidence>
<reference evidence="2 4" key="2">
    <citation type="submission" date="2019-03" db="EMBL/GenBank/DDBJ databases">
        <title>Genomic Encyclopedia of Type Strains, Phase IV (KMG-IV): sequencing the most valuable type-strain genomes for metagenomic binning, comparative biology and taxonomic classification.</title>
        <authorList>
            <person name="Goeker M."/>
        </authorList>
    </citation>
    <scope>NUCLEOTIDE SEQUENCE [LARGE SCALE GENOMIC DNA]</scope>
    <source>
        <strain evidence="2 4">DSM 3764</strain>
    </source>
</reference>
<dbReference type="OrthoDB" id="7016469at2"/>
<dbReference type="EMBL" id="SMBT01000001">
    <property type="protein sequence ID" value="TCU90503.1"/>
    <property type="molecule type" value="Genomic_DNA"/>
</dbReference>
<name>A0A377Q488_9NEIS</name>
<proteinExistence type="predicted"/>
<keyword evidence="4" id="KW-1185">Reference proteome</keyword>
<dbReference type="Proteomes" id="UP000295794">
    <property type="component" value="Unassembled WGS sequence"/>
</dbReference>
<evidence type="ECO:0000313" key="3">
    <source>
        <dbReference type="Proteomes" id="UP000255108"/>
    </source>
</evidence>
<evidence type="ECO:0000313" key="1">
    <source>
        <dbReference type="EMBL" id="STQ89530.1"/>
    </source>
</evidence>
<dbReference type="RefSeq" id="WP_115225972.1">
    <property type="nucleotide sequence ID" value="NZ_CAWOLO010000001.1"/>
</dbReference>
<dbReference type="Proteomes" id="UP000255108">
    <property type="component" value="Unassembled WGS sequence"/>
</dbReference>
<evidence type="ECO:0000313" key="4">
    <source>
        <dbReference type="Proteomes" id="UP000295794"/>
    </source>
</evidence>
<sequence length="67" mass="7409">MENLVHALIIACKHINASTSTDPDKDIEVLESIAAELHNLSSIEKELLIDVAKKLGMENWLNEIGLL</sequence>
<dbReference type="EMBL" id="UGHR01000001">
    <property type="protein sequence ID" value="STQ89530.1"/>
    <property type="molecule type" value="Genomic_DNA"/>
</dbReference>